<feature type="domain" description="AMP-dependent synthetase/ligase" evidence="2">
    <location>
        <begin position="9"/>
        <end position="374"/>
    </location>
</feature>
<evidence type="ECO:0000256" key="1">
    <source>
        <dbReference type="SAM" id="MobiDB-lite"/>
    </source>
</evidence>
<reference evidence="5" key="1">
    <citation type="journal article" date="2019" name="Int. J. Syst. Evol. Microbiol.">
        <title>The Global Catalogue of Microorganisms (GCM) 10K type strain sequencing project: providing services to taxonomists for standard genome sequencing and annotation.</title>
        <authorList>
            <consortium name="The Broad Institute Genomics Platform"/>
            <consortium name="The Broad Institute Genome Sequencing Center for Infectious Disease"/>
            <person name="Wu L."/>
            <person name="Ma J."/>
        </authorList>
    </citation>
    <scope>NUCLEOTIDE SEQUENCE [LARGE SCALE GENOMIC DNA]</scope>
    <source>
        <strain evidence="5">KCTC 42282</strain>
    </source>
</reference>
<dbReference type="GO" id="GO:0016874">
    <property type="term" value="F:ligase activity"/>
    <property type="evidence" value="ECO:0007669"/>
    <property type="project" value="UniProtKB-KW"/>
</dbReference>
<dbReference type="EMBL" id="JBHRYC010000082">
    <property type="protein sequence ID" value="MFC3638906.1"/>
    <property type="molecule type" value="Genomic_DNA"/>
</dbReference>
<evidence type="ECO:0000313" key="5">
    <source>
        <dbReference type="Proteomes" id="UP001595704"/>
    </source>
</evidence>
<name>A0ABV7UKA3_9HYPH</name>
<dbReference type="CDD" id="cd17631">
    <property type="entry name" value="FACL_FadD13-like"/>
    <property type="match status" value="1"/>
</dbReference>
<dbReference type="InterPro" id="IPR025110">
    <property type="entry name" value="AMP-bd_C"/>
</dbReference>
<dbReference type="InterPro" id="IPR042099">
    <property type="entry name" value="ANL_N_sf"/>
</dbReference>
<dbReference type="InterPro" id="IPR050237">
    <property type="entry name" value="ATP-dep_AMP-bd_enzyme"/>
</dbReference>
<evidence type="ECO:0000259" key="2">
    <source>
        <dbReference type="Pfam" id="PF00501"/>
    </source>
</evidence>
<dbReference type="SUPFAM" id="SSF56801">
    <property type="entry name" value="Acetyl-CoA synthetase-like"/>
    <property type="match status" value="1"/>
</dbReference>
<feature type="domain" description="AMP-binding enzyme C-terminal" evidence="3">
    <location>
        <begin position="424"/>
        <end position="497"/>
    </location>
</feature>
<dbReference type="InterPro" id="IPR020845">
    <property type="entry name" value="AMP-binding_CS"/>
</dbReference>
<sequence length="519" mass="56167">MHLTEGLRRARDGQGDAVAVVFGEQRWTWSQFGDRVARLASVFRAHGAGAGDRIAMLGHSSHRYLEYYYAALWSGGVICPMNTRHSLPELLYQAADSAPAVLIVDDAFAHLAEPIRQALPDLKLVLYAGDAAAPAGMLSYEDELARAPTCVDAERGHDDLACLFYTGGTTGRAKGVMLSHANLLASIRSHMTASGPTPPPASLHAGPLFHLAAGSRVFSTTLTGGRHIVLPAFAPADVLRTIARERVTAATFVPTMLAMVMRHPEFDAHDLSSLELISYGASPMPETLLREAIRRFPNARFAQSYGMTETSPLVARLGPEDHQPDGPTSHRLRSAGRPAPGVEVRIVDAEDRVLPVGEVGEIIARGPNVMLGYWRKPEQSAAAMRGGWMHTGDAGRFDADGYLYVVDRTKDMIISGGENIYSTEVENALLQHPDVAQCAVIAVPHATWGEAVHAVILPREGADLDADALIAHCRSLIAGYKCPRSIEFRNDGLPLSSVNKVDKAKLREPFWNTQGRQVS</sequence>
<organism evidence="4 5">
    <name type="scientific">Camelimonas fluminis</name>
    <dbReference type="NCBI Taxonomy" id="1576911"/>
    <lineage>
        <taxon>Bacteria</taxon>
        <taxon>Pseudomonadati</taxon>
        <taxon>Pseudomonadota</taxon>
        <taxon>Alphaproteobacteria</taxon>
        <taxon>Hyphomicrobiales</taxon>
        <taxon>Chelatococcaceae</taxon>
        <taxon>Camelimonas</taxon>
    </lineage>
</organism>
<evidence type="ECO:0000259" key="3">
    <source>
        <dbReference type="Pfam" id="PF13193"/>
    </source>
</evidence>
<feature type="region of interest" description="Disordered" evidence="1">
    <location>
        <begin position="319"/>
        <end position="338"/>
    </location>
</feature>
<gene>
    <name evidence="4" type="ORF">ACFONL_16320</name>
</gene>
<keyword evidence="4" id="KW-0436">Ligase</keyword>
<dbReference type="Pfam" id="PF13193">
    <property type="entry name" value="AMP-binding_C"/>
    <property type="match status" value="1"/>
</dbReference>
<dbReference type="InterPro" id="IPR045851">
    <property type="entry name" value="AMP-bd_C_sf"/>
</dbReference>
<dbReference type="Gene3D" id="3.40.50.12780">
    <property type="entry name" value="N-terminal domain of ligase-like"/>
    <property type="match status" value="1"/>
</dbReference>
<dbReference type="PANTHER" id="PTHR43767">
    <property type="entry name" value="LONG-CHAIN-FATTY-ACID--COA LIGASE"/>
    <property type="match status" value="1"/>
</dbReference>
<dbReference type="InterPro" id="IPR000873">
    <property type="entry name" value="AMP-dep_synth/lig_dom"/>
</dbReference>
<evidence type="ECO:0000313" key="4">
    <source>
        <dbReference type="EMBL" id="MFC3638906.1"/>
    </source>
</evidence>
<dbReference type="Gene3D" id="3.30.300.30">
    <property type="match status" value="1"/>
</dbReference>
<comment type="caution">
    <text evidence="4">The sequence shown here is derived from an EMBL/GenBank/DDBJ whole genome shotgun (WGS) entry which is preliminary data.</text>
</comment>
<dbReference type="Proteomes" id="UP001595704">
    <property type="component" value="Unassembled WGS sequence"/>
</dbReference>
<dbReference type="NCBIfam" id="NF004837">
    <property type="entry name" value="PRK06187.1"/>
    <property type="match status" value="1"/>
</dbReference>
<protein>
    <submittedName>
        <fullName evidence="4">Long-chain fatty acid--CoA ligase</fullName>
    </submittedName>
</protein>
<proteinExistence type="predicted"/>
<accession>A0ABV7UKA3</accession>
<dbReference type="RefSeq" id="WP_191320250.1">
    <property type="nucleotide sequence ID" value="NZ_BNCG01000015.1"/>
</dbReference>
<dbReference type="PANTHER" id="PTHR43767:SF1">
    <property type="entry name" value="NONRIBOSOMAL PEPTIDE SYNTHASE PES1 (EUROFUNG)-RELATED"/>
    <property type="match status" value="1"/>
</dbReference>
<dbReference type="Pfam" id="PF00501">
    <property type="entry name" value="AMP-binding"/>
    <property type="match status" value="1"/>
</dbReference>
<keyword evidence="5" id="KW-1185">Reference proteome</keyword>
<dbReference type="PROSITE" id="PS00455">
    <property type="entry name" value="AMP_BINDING"/>
    <property type="match status" value="1"/>
</dbReference>